<accession>A0A8E2AJC8</accession>
<proteinExistence type="predicted"/>
<dbReference type="Proteomes" id="UP000250043">
    <property type="component" value="Unassembled WGS sequence"/>
</dbReference>
<reference evidence="1 2" key="1">
    <citation type="submission" date="2016-07" db="EMBL/GenBank/DDBJ databases">
        <title>Draft genome of the white-rot fungus Obba rivulosa 3A-2.</title>
        <authorList>
            <consortium name="DOE Joint Genome Institute"/>
            <person name="Miettinen O."/>
            <person name="Riley R."/>
            <person name="Acob R."/>
            <person name="Barry K."/>
            <person name="Cullen D."/>
            <person name="De Vries R."/>
            <person name="Hainaut M."/>
            <person name="Hatakka A."/>
            <person name="Henrissat B."/>
            <person name="Hilden K."/>
            <person name="Kuo R."/>
            <person name="Labutti K."/>
            <person name="Lipzen A."/>
            <person name="Makela M.R."/>
            <person name="Sandor L."/>
            <person name="Spatafora J.W."/>
            <person name="Grigoriev I.V."/>
            <person name="Hibbett D.S."/>
        </authorList>
    </citation>
    <scope>NUCLEOTIDE SEQUENCE [LARGE SCALE GENOMIC DNA]</scope>
    <source>
        <strain evidence="1 2">3A-2</strain>
    </source>
</reference>
<dbReference type="EMBL" id="KV722572">
    <property type="protein sequence ID" value="OCH85636.1"/>
    <property type="molecule type" value="Genomic_DNA"/>
</dbReference>
<keyword evidence="2" id="KW-1185">Reference proteome</keyword>
<organism evidence="1 2">
    <name type="scientific">Obba rivulosa</name>
    <dbReference type="NCBI Taxonomy" id="1052685"/>
    <lineage>
        <taxon>Eukaryota</taxon>
        <taxon>Fungi</taxon>
        <taxon>Dikarya</taxon>
        <taxon>Basidiomycota</taxon>
        <taxon>Agaricomycotina</taxon>
        <taxon>Agaricomycetes</taxon>
        <taxon>Polyporales</taxon>
        <taxon>Gelatoporiaceae</taxon>
        <taxon>Obba</taxon>
    </lineage>
</organism>
<evidence type="ECO:0000313" key="2">
    <source>
        <dbReference type="Proteomes" id="UP000250043"/>
    </source>
</evidence>
<sequence length="144" mass="15791">MRNTPRALSTCPMAHCYRPTQNVWRAAWLPGTLSLLGLVYAYRLAVLGIGTPHWVELEVVAGAAAVMRPGGVEAETAHGAEYGVQMQRRMDLAHPIMFLEGACASTRDAGCDERQCTGGQWTLSCRRTSPAQTPSEWRALRVVH</sequence>
<dbReference type="AlphaFoldDB" id="A0A8E2AJC8"/>
<protein>
    <submittedName>
        <fullName evidence="1">Uncharacterized protein</fullName>
    </submittedName>
</protein>
<name>A0A8E2AJC8_9APHY</name>
<gene>
    <name evidence="1" type="ORF">OBBRIDRAFT_295515</name>
</gene>
<evidence type="ECO:0000313" key="1">
    <source>
        <dbReference type="EMBL" id="OCH85636.1"/>
    </source>
</evidence>